<dbReference type="AlphaFoldDB" id="A0A286UAV3"/>
<gene>
    <name evidence="3" type="ORF">PNOK_0833200</name>
</gene>
<feature type="region of interest" description="Disordered" evidence="1">
    <location>
        <begin position="289"/>
        <end position="353"/>
    </location>
</feature>
<keyword evidence="2" id="KW-0472">Membrane</keyword>
<keyword evidence="2" id="KW-1133">Transmembrane helix</keyword>
<reference evidence="3 4" key="1">
    <citation type="journal article" date="2017" name="Mol. Ecol.">
        <title>Comparative and population genomic landscape of Phellinus noxius: A hypervariable fungus causing root rot in trees.</title>
        <authorList>
            <person name="Chung C.L."/>
            <person name="Lee T.J."/>
            <person name="Akiba M."/>
            <person name="Lee H.H."/>
            <person name="Kuo T.H."/>
            <person name="Liu D."/>
            <person name="Ke H.M."/>
            <person name="Yokoi T."/>
            <person name="Roa M.B."/>
            <person name="Lu M.J."/>
            <person name="Chang Y.Y."/>
            <person name="Ann P.J."/>
            <person name="Tsai J.N."/>
            <person name="Chen C.Y."/>
            <person name="Tzean S.S."/>
            <person name="Ota Y."/>
            <person name="Hattori T."/>
            <person name="Sahashi N."/>
            <person name="Liou R.F."/>
            <person name="Kikuchi T."/>
            <person name="Tsai I.J."/>
        </authorList>
    </citation>
    <scope>NUCLEOTIDE SEQUENCE [LARGE SCALE GENOMIC DNA]</scope>
    <source>
        <strain evidence="3 4">FFPRI411160</strain>
    </source>
</reference>
<feature type="compositionally biased region" description="Polar residues" evidence="1">
    <location>
        <begin position="310"/>
        <end position="324"/>
    </location>
</feature>
<protein>
    <submittedName>
        <fullName evidence="3">Uncharacterized protein</fullName>
    </submittedName>
</protein>
<feature type="transmembrane region" description="Helical" evidence="2">
    <location>
        <begin position="219"/>
        <end position="243"/>
    </location>
</feature>
<evidence type="ECO:0000256" key="2">
    <source>
        <dbReference type="SAM" id="Phobius"/>
    </source>
</evidence>
<evidence type="ECO:0000313" key="3">
    <source>
        <dbReference type="EMBL" id="PAV16712.1"/>
    </source>
</evidence>
<accession>A0A286UAV3</accession>
<keyword evidence="4" id="KW-1185">Reference proteome</keyword>
<evidence type="ECO:0000313" key="4">
    <source>
        <dbReference type="Proteomes" id="UP000217199"/>
    </source>
</evidence>
<organism evidence="3 4">
    <name type="scientific">Pyrrhoderma noxium</name>
    <dbReference type="NCBI Taxonomy" id="2282107"/>
    <lineage>
        <taxon>Eukaryota</taxon>
        <taxon>Fungi</taxon>
        <taxon>Dikarya</taxon>
        <taxon>Basidiomycota</taxon>
        <taxon>Agaricomycotina</taxon>
        <taxon>Agaricomycetes</taxon>
        <taxon>Hymenochaetales</taxon>
        <taxon>Hymenochaetaceae</taxon>
        <taxon>Pyrrhoderma</taxon>
    </lineage>
</organism>
<dbReference type="InParanoid" id="A0A286UAV3"/>
<proteinExistence type="predicted"/>
<dbReference type="EMBL" id="NBII01000008">
    <property type="protein sequence ID" value="PAV16712.1"/>
    <property type="molecule type" value="Genomic_DNA"/>
</dbReference>
<dbReference type="Proteomes" id="UP000217199">
    <property type="component" value="Unassembled WGS sequence"/>
</dbReference>
<feature type="region of interest" description="Disordered" evidence="1">
    <location>
        <begin position="155"/>
        <end position="213"/>
    </location>
</feature>
<evidence type="ECO:0000256" key="1">
    <source>
        <dbReference type="SAM" id="MobiDB-lite"/>
    </source>
</evidence>
<dbReference type="OrthoDB" id="2527908at2759"/>
<comment type="caution">
    <text evidence="3">The sequence shown here is derived from an EMBL/GenBank/DDBJ whole genome shotgun (WGS) entry which is preliminary data.</text>
</comment>
<keyword evidence="2" id="KW-0812">Transmembrane</keyword>
<sequence>MLSFAHGGESTIDYLGTDPLDLEWTVRHNVKSKLFYYAIDSEGNISDIYNGFVRSTGSTNCQIPSAPQDFQLLPSTFQVSECDTMKLNVVGGTEPYTMVIVGENDVTNFTIPNSNTTLNYVNVQETGSIFLVTASDANGQWAESRVINSIGSSSDNCLRGSSTSITTQSPDSSPLDNSTGIGECTTTNGPSSLSPTNSPSGFPTINNSDHSSNKGENTVAIAAISSSFGVFILLAGIFICYRLRRRRIKRVIRTGVGALLPFKTRGSTDADISAYPIKLPKALVRERGEFPGTLETNSNNPTIPRFRGEASSSQPRPCSVVTENGSKRDDRSLFVGKSLESPPDYMSQFNKRQ</sequence>
<name>A0A286UAV3_9AGAM</name>